<dbReference type="OrthoDB" id="1809698at2"/>
<dbReference type="InterPro" id="IPR022513">
    <property type="entry name" value="TOMM_pelo"/>
</dbReference>
<keyword evidence="1" id="KW-0479">Metal-binding</keyword>
<dbReference type="EC" id="3.5.5.8" evidence="3"/>
<dbReference type="NCBIfam" id="TIGR03793">
    <property type="entry name" value="leader_NHLP"/>
    <property type="match status" value="1"/>
</dbReference>
<gene>
    <name evidence="3" type="primary">scnC</name>
    <name evidence="3" type="ORF">Pmgp_00462</name>
</gene>
<dbReference type="EMBL" id="QFFZ01000003">
    <property type="protein sequence ID" value="TEB13166.1"/>
    <property type="molecule type" value="Genomic_DNA"/>
</dbReference>
<proteinExistence type="predicted"/>
<keyword evidence="3" id="KW-0378">Hydrolase</keyword>
<protein>
    <submittedName>
        <fullName evidence="3">Thiocyanate hydrolase subunit gamma</fullName>
        <ecNumber evidence="3">3.5.5.8</ecNumber>
    </submittedName>
</protein>
<reference evidence="3 4" key="1">
    <citation type="journal article" date="2018" name="Environ. Microbiol.">
        <title>Novel energy conservation strategies and behaviour of Pelotomaculum schinkii driving syntrophic propionate catabolism.</title>
        <authorList>
            <person name="Hidalgo-Ahumada C.A.P."/>
            <person name="Nobu M.K."/>
            <person name="Narihiro T."/>
            <person name="Tamaki H."/>
            <person name="Liu W.T."/>
            <person name="Kamagata Y."/>
            <person name="Stams A.J.M."/>
            <person name="Imachi H."/>
            <person name="Sousa D.Z."/>
        </authorList>
    </citation>
    <scope>NUCLEOTIDE SEQUENCE [LARGE SCALE GENOMIC DNA]</scope>
    <source>
        <strain evidence="3 4">MGP</strain>
    </source>
</reference>
<accession>A0A4Y7RWR5</accession>
<dbReference type="GO" id="GO:0046914">
    <property type="term" value="F:transition metal ion binding"/>
    <property type="evidence" value="ECO:0007669"/>
    <property type="project" value="InterPro"/>
</dbReference>
<feature type="domain" description="Nitrile hydratase alpha/Thiocyanate hydrolase gamma" evidence="2">
    <location>
        <begin position="25"/>
        <end position="76"/>
    </location>
</feature>
<dbReference type="InterPro" id="IPR036648">
    <property type="entry name" value="CN_Hdrase_a/SCN_Hdrase_g_sf"/>
</dbReference>
<dbReference type="Pfam" id="PF02979">
    <property type="entry name" value="NHase_alpha"/>
    <property type="match status" value="1"/>
</dbReference>
<dbReference type="InterPro" id="IPR004232">
    <property type="entry name" value="CN_Hdrtase_a/SCN_Hdrlase_g"/>
</dbReference>
<evidence type="ECO:0000259" key="2">
    <source>
        <dbReference type="Pfam" id="PF02979"/>
    </source>
</evidence>
<dbReference type="AlphaFoldDB" id="A0A4Y7RWR5"/>
<dbReference type="RefSeq" id="WP_134212347.1">
    <property type="nucleotide sequence ID" value="NZ_QFFZ01000003.1"/>
</dbReference>
<dbReference type="SUPFAM" id="SSF56209">
    <property type="entry name" value="Nitrile hydratase alpha chain"/>
    <property type="match status" value="1"/>
</dbReference>
<evidence type="ECO:0000313" key="3">
    <source>
        <dbReference type="EMBL" id="TEB13166.1"/>
    </source>
</evidence>
<name>A0A4Y7RWR5_9FIRM</name>
<comment type="caution">
    <text evidence="3">The sequence shown here is derived from an EMBL/GenBank/DDBJ whole genome shotgun (WGS) entry which is preliminary data.</text>
</comment>
<evidence type="ECO:0000256" key="1">
    <source>
        <dbReference type="ARBA" id="ARBA00022723"/>
    </source>
</evidence>
<dbReference type="Gene3D" id="3.90.330.10">
    <property type="entry name" value="Nitrile hydratase alpha /Thiocyanate hydrolase gamma"/>
    <property type="match status" value="1"/>
</dbReference>
<evidence type="ECO:0000313" key="4">
    <source>
        <dbReference type="Proteomes" id="UP000297597"/>
    </source>
</evidence>
<dbReference type="GO" id="GO:0018760">
    <property type="term" value="F:thiocyanate hydrolase activity"/>
    <property type="evidence" value="ECO:0007669"/>
    <property type="project" value="UniProtKB-EC"/>
</dbReference>
<organism evidence="3 4">
    <name type="scientific">Pelotomaculum propionicicum</name>
    <dbReference type="NCBI Taxonomy" id="258475"/>
    <lineage>
        <taxon>Bacteria</taxon>
        <taxon>Bacillati</taxon>
        <taxon>Bacillota</taxon>
        <taxon>Clostridia</taxon>
        <taxon>Eubacteriales</taxon>
        <taxon>Desulfotomaculaceae</taxon>
        <taxon>Pelotomaculum</taxon>
    </lineage>
</organism>
<sequence>MSGNEKKPTPRKDLKEQIIKKALSDKDFKEVLVNNPKEAIGRLGVQLPEDVEVKVVEESPGVVYLVLPVEPGGLTDDQLGDVAGGAGWNSEGVPSCGSRWVE</sequence>
<keyword evidence="4" id="KW-1185">Reference proteome</keyword>
<dbReference type="Proteomes" id="UP000297597">
    <property type="component" value="Unassembled WGS sequence"/>
</dbReference>